<dbReference type="InterPro" id="IPR051057">
    <property type="entry name" value="PI-PLC_domain"/>
</dbReference>
<dbReference type="SMART" id="SM00148">
    <property type="entry name" value="PLCXc"/>
    <property type="match status" value="1"/>
</dbReference>
<evidence type="ECO:0000313" key="2">
    <source>
        <dbReference type="Proteomes" id="UP000504631"/>
    </source>
</evidence>
<dbReference type="InterPro" id="IPR000909">
    <property type="entry name" value="PLipase_C_PInositol-sp_X_dom"/>
</dbReference>
<dbReference type="Pfam" id="PF26146">
    <property type="entry name" value="PI-PLC_X"/>
    <property type="match status" value="1"/>
</dbReference>
<dbReference type="GeneID" id="117233514"/>
<protein>
    <submittedName>
        <fullName evidence="3">PI-PLC X domain-containing protein 3 isoform X1</fullName>
    </submittedName>
</protein>
<dbReference type="GO" id="GO:0008081">
    <property type="term" value="F:phosphoric diester hydrolase activity"/>
    <property type="evidence" value="ECO:0007669"/>
    <property type="project" value="InterPro"/>
</dbReference>
<name>A0A6J3K9I8_9HYME</name>
<reference evidence="3" key="1">
    <citation type="submission" date="2025-08" db="UniProtKB">
        <authorList>
            <consortium name="RefSeq"/>
        </authorList>
    </citation>
    <scope>IDENTIFICATION</scope>
    <source>
        <tissue evidence="3">Muscle</tissue>
    </source>
</reference>
<dbReference type="Gene3D" id="3.20.20.190">
    <property type="entry name" value="Phosphatidylinositol (PI) phosphodiesterase"/>
    <property type="match status" value="1"/>
</dbReference>
<dbReference type="KEGG" id="bvk:117233514"/>
<accession>A0A6J3K9I8</accession>
<dbReference type="PANTHER" id="PTHR13593">
    <property type="match status" value="1"/>
</dbReference>
<sequence length="349" mass="40980">MHHHRGNVNLKKRYKAWRTSTDESFDESKRKNSAVNEELEYWMTRLPEALKSLPIIRLAIPGSHDTMTYTINRHSDVGPDEPRYIRALGRYCSFVSKPVIFNWSITQHESIKDQLDGGIRYLDLRVATKPTDGNIYFVHGLYGSKIYQPLHEIAEWLSYHNNEIVILDFQHFYSFSEMDHHHLVETIFRIFQTKLCPIASTFNHITLHWLNLEKYQVIVIYRNEYAQNYTNLWPSGLWRTPWPNTVNVNELINFLDIELKTRPLQIGFVSQCLLTPDIPYVLKHLCGTLQRDLVPSCQKAILPWINKKRPGRGGLNIVIADFISDHNFLFCKTVINTNKKLYFNVQYSV</sequence>
<gene>
    <name evidence="3" type="primary">LOC117233514</name>
</gene>
<dbReference type="InterPro" id="IPR017946">
    <property type="entry name" value="PLC-like_Pdiesterase_TIM-brl"/>
</dbReference>
<dbReference type="CDD" id="cd08616">
    <property type="entry name" value="PI-PLCXD1c"/>
    <property type="match status" value="1"/>
</dbReference>
<organism evidence="2 3">
    <name type="scientific">Bombus vosnesenskii</name>
    <dbReference type="NCBI Taxonomy" id="207650"/>
    <lineage>
        <taxon>Eukaryota</taxon>
        <taxon>Metazoa</taxon>
        <taxon>Ecdysozoa</taxon>
        <taxon>Arthropoda</taxon>
        <taxon>Hexapoda</taxon>
        <taxon>Insecta</taxon>
        <taxon>Pterygota</taxon>
        <taxon>Neoptera</taxon>
        <taxon>Endopterygota</taxon>
        <taxon>Hymenoptera</taxon>
        <taxon>Apocrita</taxon>
        <taxon>Aculeata</taxon>
        <taxon>Apoidea</taxon>
        <taxon>Anthophila</taxon>
        <taxon>Apidae</taxon>
        <taxon>Bombus</taxon>
        <taxon>Pyrobombus</taxon>
    </lineage>
</organism>
<evidence type="ECO:0000259" key="1">
    <source>
        <dbReference type="SMART" id="SM00148"/>
    </source>
</evidence>
<dbReference type="RefSeq" id="XP_033349762.1">
    <property type="nucleotide sequence ID" value="XM_033493871.1"/>
</dbReference>
<proteinExistence type="predicted"/>
<dbReference type="SUPFAM" id="SSF51695">
    <property type="entry name" value="PLC-like phosphodiesterases"/>
    <property type="match status" value="1"/>
</dbReference>
<feature type="domain" description="Phosphatidylinositol-specific phospholipase C X" evidence="1">
    <location>
        <begin position="52"/>
        <end position="222"/>
    </location>
</feature>
<dbReference type="PANTHER" id="PTHR13593:SF113">
    <property type="entry name" value="SI:DKEY-266F7.9"/>
    <property type="match status" value="1"/>
</dbReference>
<evidence type="ECO:0000313" key="3">
    <source>
        <dbReference type="RefSeq" id="XP_033349762.1"/>
    </source>
</evidence>
<dbReference type="GO" id="GO:0006629">
    <property type="term" value="P:lipid metabolic process"/>
    <property type="evidence" value="ECO:0007669"/>
    <property type="project" value="InterPro"/>
</dbReference>
<dbReference type="AlphaFoldDB" id="A0A6J3K9I8"/>
<dbReference type="InterPro" id="IPR042158">
    <property type="entry name" value="PLCXD1/2/3"/>
</dbReference>
<dbReference type="Proteomes" id="UP000504631">
    <property type="component" value="Unplaced"/>
</dbReference>
<keyword evidence="2" id="KW-1185">Reference proteome</keyword>